<accession>A0A498R221</accession>
<keyword evidence="1 2" id="KW-0732">Signal</keyword>
<dbReference type="EMBL" id="UPPP01000055">
    <property type="protein sequence ID" value="VBB05431.1"/>
    <property type="molecule type" value="Genomic_DNA"/>
</dbReference>
<reference evidence="3 4" key="1">
    <citation type="submission" date="2018-06" db="EMBL/GenBank/DDBJ databases">
        <authorList>
            <person name="Strepis N."/>
        </authorList>
    </citation>
    <scope>NUCLEOTIDE SEQUENCE [LARGE SCALE GENOMIC DNA]</scope>
    <source>
        <strain evidence="3">LUCI</strain>
    </source>
</reference>
<gene>
    <name evidence="3" type="ORF">LUCI_0640</name>
</gene>
<evidence type="ECO:0000313" key="4">
    <source>
        <dbReference type="Proteomes" id="UP000277811"/>
    </source>
</evidence>
<dbReference type="OrthoDB" id="366726at2"/>
<sequence>MFKKVSLFITAIMAAGIFLTGCGSSPASSTAGNTKPAGEFKMLQGKELAAAIQKEGKIVSYGMPDSWANWKDSWVSFAKQFGITHTDTDMSSAEEIAKFKAEKDNPVADLGDIGIGFGAKAKAEGVSAVYKNKYWDEIPAWAKDPDGHWATWYTGSITFLVNTKLVKDVPTSWQDLLKPEYKQQVVVGDPTKANEAMMGVLAAAFANGGDEANIKPGIDFMAKLAAEGNIKAIDLSIANIQKGEVPIAILNDFNALGYKNQLKMDELKVVVPTDGSSISAYVYMINKAAPHPYAARAMVDYILSDDGQINLAKGFARPIRPVKLPPEVAAKLLPASAYKSARPIKDFAAWEKTTKELPALWQENVLSKLQ</sequence>
<dbReference type="PANTHER" id="PTHR30006:SF2">
    <property type="entry name" value="ABC TRANSPORTER SUBSTRATE-BINDING PROTEIN"/>
    <property type="match status" value="1"/>
</dbReference>
<evidence type="ECO:0000256" key="1">
    <source>
        <dbReference type="ARBA" id="ARBA00022729"/>
    </source>
</evidence>
<protein>
    <recommendedName>
        <fullName evidence="5">Bacterial extracellular solute-binding protein</fullName>
    </recommendedName>
</protein>
<dbReference type="SUPFAM" id="SSF53850">
    <property type="entry name" value="Periplasmic binding protein-like II"/>
    <property type="match status" value="1"/>
</dbReference>
<feature type="signal peptide" evidence="2">
    <location>
        <begin position="1"/>
        <end position="20"/>
    </location>
</feature>
<dbReference type="PANTHER" id="PTHR30006">
    <property type="entry name" value="THIAMINE-BINDING PERIPLASMIC PROTEIN-RELATED"/>
    <property type="match status" value="1"/>
</dbReference>
<dbReference type="PROSITE" id="PS51257">
    <property type="entry name" value="PROKAR_LIPOPROTEIN"/>
    <property type="match status" value="1"/>
</dbReference>
<feature type="chain" id="PRO_5038633033" description="Bacterial extracellular solute-binding protein" evidence="2">
    <location>
        <begin position="21"/>
        <end position="370"/>
    </location>
</feature>
<dbReference type="AlphaFoldDB" id="A0A498R221"/>
<name>A0A498R221_9FIRM</name>
<dbReference type="GO" id="GO:0030976">
    <property type="term" value="F:thiamine pyrophosphate binding"/>
    <property type="evidence" value="ECO:0007669"/>
    <property type="project" value="TreeGrafter"/>
</dbReference>
<dbReference type="GO" id="GO:0030975">
    <property type="term" value="F:thiamine binding"/>
    <property type="evidence" value="ECO:0007669"/>
    <property type="project" value="TreeGrafter"/>
</dbReference>
<proteinExistence type="predicted"/>
<organism evidence="3 4">
    <name type="scientific">Lucifera butyrica</name>
    <dbReference type="NCBI Taxonomy" id="1351585"/>
    <lineage>
        <taxon>Bacteria</taxon>
        <taxon>Bacillati</taxon>
        <taxon>Bacillota</taxon>
        <taxon>Negativicutes</taxon>
        <taxon>Veillonellales</taxon>
        <taxon>Veillonellaceae</taxon>
        <taxon>Lucifera</taxon>
    </lineage>
</organism>
<dbReference type="Pfam" id="PF13343">
    <property type="entry name" value="SBP_bac_6"/>
    <property type="match status" value="1"/>
</dbReference>
<evidence type="ECO:0000256" key="2">
    <source>
        <dbReference type="SAM" id="SignalP"/>
    </source>
</evidence>
<dbReference type="RefSeq" id="WP_122626418.1">
    <property type="nucleotide sequence ID" value="NZ_UPPP01000055.1"/>
</dbReference>
<dbReference type="GO" id="GO:0030288">
    <property type="term" value="C:outer membrane-bounded periplasmic space"/>
    <property type="evidence" value="ECO:0007669"/>
    <property type="project" value="TreeGrafter"/>
</dbReference>
<dbReference type="GO" id="GO:0015888">
    <property type="term" value="P:thiamine transport"/>
    <property type="evidence" value="ECO:0007669"/>
    <property type="project" value="TreeGrafter"/>
</dbReference>
<dbReference type="Gene3D" id="3.40.190.10">
    <property type="entry name" value="Periplasmic binding protein-like II"/>
    <property type="match status" value="2"/>
</dbReference>
<keyword evidence="4" id="KW-1185">Reference proteome</keyword>
<dbReference type="Proteomes" id="UP000277811">
    <property type="component" value="Unassembled WGS sequence"/>
</dbReference>
<evidence type="ECO:0000313" key="3">
    <source>
        <dbReference type="EMBL" id="VBB05431.1"/>
    </source>
</evidence>
<evidence type="ECO:0008006" key="5">
    <source>
        <dbReference type="Google" id="ProtNLM"/>
    </source>
</evidence>